<dbReference type="AlphaFoldDB" id="A0A2U1KIV3"/>
<accession>A0A2U1KIV3</accession>
<comment type="caution">
    <text evidence="2">The sequence shown here is derived from an EMBL/GenBank/DDBJ whole genome shotgun (WGS) entry which is preliminary data.</text>
</comment>
<evidence type="ECO:0000256" key="1">
    <source>
        <dbReference type="SAM" id="MobiDB-lite"/>
    </source>
</evidence>
<evidence type="ECO:0000313" key="2">
    <source>
        <dbReference type="EMBL" id="PWA36685.1"/>
    </source>
</evidence>
<feature type="region of interest" description="Disordered" evidence="1">
    <location>
        <begin position="1"/>
        <end position="81"/>
    </location>
</feature>
<feature type="compositionally biased region" description="Basic and acidic residues" evidence="1">
    <location>
        <begin position="16"/>
        <end position="34"/>
    </location>
</feature>
<keyword evidence="3" id="KW-1185">Reference proteome</keyword>
<feature type="compositionally biased region" description="Polar residues" evidence="1">
    <location>
        <begin position="67"/>
        <end position="81"/>
    </location>
</feature>
<reference evidence="2 3" key="1">
    <citation type="journal article" date="2018" name="Mol. Plant">
        <title>The genome of Artemisia annua provides insight into the evolution of Asteraceae family and artemisinin biosynthesis.</title>
        <authorList>
            <person name="Shen Q."/>
            <person name="Zhang L."/>
            <person name="Liao Z."/>
            <person name="Wang S."/>
            <person name="Yan T."/>
            <person name="Shi P."/>
            <person name="Liu M."/>
            <person name="Fu X."/>
            <person name="Pan Q."/>
            <person name="Wang Y."/>
            <person name="Lv Z."/>
            <person name="Lu X."/>
            <person name="Zhang F."/>
            <person name="Jiang W."/>
            <person name="Ma Y."/>
            <person name="Chen M."/>
            <person name="Hao X."/>
            <person name="Li L."/>
            <person name="Tang Y."/>
            <person name="Lv G."/>
            <person name="Zhou Y."/>
            <person name="Sun X."/>
            <person name="Brodelius P.E."/>
            <person name="Rose J.K.C."/>
            <person name="Tang K."/>
        </authorList>
    </citation>
    <scope>NUCLEOTIDE SEQUENCE [LARGE SCALE GENOMIC DNA]</scope>
    <source>
        <strain evidence="3">cv. Huhao1</strain>
        <tissue evidence="2">Leaf</tissue>
    </source>
</reference>
<dbReference type="EMBL" id="PKPP01017812">
    <property type="protein sequence ID" value="PWA36685.1"/>
    <property type="molecule type" value="Genomic_DNA"/>
</dbReference>
<dbReference type="Proteomes" id="UP000245207">
    <property type="component" value="Unassembled WGS sequence"/>
</dbReference>
<proteinExistence type="predicted"/>
<name>A0A2U1KIV3_ARTAN</name>
<protein>
    <submittedName>
        <fullName evidence="2">Uncharacterized protein</fullName>
    </submittedName>
</protein>
<gene>
    <name evidence="2" type="ORF">CTI12_AA597460</name>
</gene>
<sequence>MERGFLSQKGSGGGRGVKEKLHGSAHHAAMDSEGSKPGGISDDKSTDGVTRGSNGSVGNSVGGSGVALNTSGKSGTNSINQ</sequence>
<organism evidence="2 3">
    <name type="scientific">Artemisia annua</name>
    <name type="common">Sweet wormwood</name>
    <dbReference type="NCBI Taxonomy" id="35608"/>
    <lineage>
        <taxon>Eukaryota</taxon>
        <taxon>Viridiplantae</taxon>
        <taxon>Streptophyta</taxon>
        <taxon>Embryophyta</taxon>
        <taxon>Tracheophyta</taxon>
        <taxon>Spermatophyta</taxon>
        <taxon>Magnoliopsida</taxon>
        <taxon>eudicotyledons</taxon>
        <taxon>Gunneridae</taxon>
        <taxon>Pentapetalae</taxon>
        <taxon>asterids</taxon>
        <taxon>campanulids</taxon>
        <taxon>Asterales</taxon>
        <taxon>Asteraceae</taxon>
        <taxon>Asteroideae</taxon>
        <taxon>Anthemideae</taxon>
        <taxon>Artemisiinae</taxon>
        <taxon>Artemisia</taxon>
    </lineage>
</organism>
<evidence type="ECO:0000313" key="3">
    <source>
        <dbReference type="Proteomes" id="UP000245207"/>
    </source>
</evidence>